<keyword evidence="3" id="KW-0560">Oxidoreductase</keyword>
<evidence type="ECO:0000259" key="2">
    <source>
        <dbReference type="Pfam" id="PF00775"/>
    </source>
</evidence>
<comment type="caution">
    <text evidence="3">The sequence shown here is derived from an EMBL/GenBank/DDBJ whole genome shotgun (WGS) entry which is preliminary data.</text>
</comment>
<feature type="compositionally biased region" description="Low complexity" evidence="1">
    <location>
        <begin position="101"/>
        <end position="127"/>
    </location>
</feature>
<evidence type="ECO:0000313" key="3">
    <source>
        <dbReference type="EMBL" id="PCC37781.1"/>
    </source>
</evidence>
<organism evidence="3 4">
    <name type="scientific">Brachybacterium alimentarium</name>
    <dbReference type="NCBI Taxonomy" id="47845"/>
    <lineage>
        <taxon>Bacteria</taxon>
        <taxon>Bacillati</taxon>
        <taxon>Actinomycetota</taxon>
        <taxon>Actinomycetes</taxon>
        <taxon>Micrococcales</taxon>
        <taxon>Dermabacteraceae</taxon>
        <taxon>Brachybacterium</taxon>
    </lineage>
</organism>
<feature type="region of interest" description="Disordered" evidence="1">
    <location>
        <begin position="1"/>
        <end position="67"/>
    </location>
</feature>
<dbReference type="InterPro" id="IPR015889">
    <property type="entry name" value="Intradiol_dOase_core"/>
</dbReference>
<dbReference type="EMBL" id="NRGR01000040">
    <property type="protein sequence ID" value="PCC37781.1"/>
    <property type="molecule type" value="Genomic_DNA"/>
</dbReference>
<dbReference type="RefSeq" id="WP_096197906.1">
    <property type="nucleotide sequence ID" value="NZ_JBQCXU010000050.1"/>
</dbReference>
<reference evidence="3 4" key="1">
    <citation type="journal article" date="2017" name="Elife">
        <title>Extensive horizontal gene transfer in cheese-associated bacteria.</title>
        <authorList>
            <person name="Bonham K.S."/>
            <person name="Wolfe B.E."/>
            <person name="Dutton R.J."/>
        </authorList>
    </citation>
    <scope>NUCLEOTIDE SEQUENCE [LARGE SCALE GENOMIC DNA]</scope>
    <source>
        <strain evidence="3 4">341_9</strain>
    </source>
</reference>
<feature type="region of interest" description="Disordered" evidence="1">
    <location>
        <begin position="101"/>
        <end position="146"/>
    </location>
</feature>
<dbReference type="Pfam" id="PF00775">
    <property type="entry name" value="Dioxygenase_C"/>
    <property type="match status" value="1"/>
</dbReference>
<dbReference type="PANTHER" id="PTHR34315">
    <property type="match status" value="1"/>
</dbReference>
<feature type="region of interest" description="Disordered" evidence="1">
    <location>
        <begin position="333"/>
        <end position="383"/>
    </location>
</feature>
<evidence type="ECO:0000256" key="1">
    <source>
        <dbReference type="SAM" id="MobiDB-lite"/>
    </source>
</evidence>
<dbReference type="GO" id="GO:0008199">
    <property type="term" value="F:ferric iron binding"/>
    <property type="evidence" value="ECO:0007669"/>
    <property type="project" value="InterPro"/>
</dbReference>
<dbReference type="OrthoDB" id="9800887at2"/>
<feature type="compositionally biased region" description="Basic and acidic residues" evidence="1">
    <location>
        <begin position="1"/>
        <end position="28"/>
    </location>
</feature>
<gene>
    <name evidence="3" type="ORF">CIK66_17675</name>
</gene>
<sequence length="383" mass="39430">MPRPDLHRTDLHRTDLHRTDQHPTDPHDTRRRAFPAASEGDDSPHAANRSSTWHGRPLDRPGEDVEDQGLAFDLGTLVTRRRTFGALGTGAAAMVLAACGTGSEDSASGGTTSASDGGGDTASSGEEMPTETAGPYPGDGSNGADVLEISGVERSDITSSIDTDTTAEGTPITLTMTVTDLAEDGAAMTGAAVYVWHCDAEGEYSMYGDGLEDETYLRGVQVVGDDGTVTFTSIFPGCYSGRWPHIHFEVFPDIDSITDAGNAVLTSQLALPEDVSTDVYSSSLYDGSAQNVDAITLESDNVFSDGWDLQLATVTGDVDAGYQVSIDVPIDTSTEQEAPEQPGGEGPGGPGASDGGGAPPAGGAGEPPEGAPDMPSDGGSDQG</sequence>
<dbReference type="GO" id="GO:0016702">
    <property type="term" value="F:oxidoreductase activity, acting on single donors with incorporation of molecular oxygen, incorporation of two atoms of oxygen"/>
    <property type="evidence" value="ECO:0007669"/>
    <property type="project" value="InterPro"/>
</dbReference>
<dbReference type="Gene3D" id="2.60.130.10">
    <property type="entry name" value="Aromatic compound dioxygenase"/>
    <property type="match status" value="1"/>
</dbReference>
<name>A0A2A3YEW8_9MICO</name>
<accession>A0A2A3YEW8</accession>
<dbReference type="InterPro" id="IPR000627">
    <property type="entry name" value="Intradiol_dOase_C"/>
</dbReference>
<keyword evidence="4" id="KW-1185">Reference proteome</keyword>
<evidence type="ECO:0000313" key="4">
    <source>
        <dbReference type="Proteomes" id="UP000218598"/>
    </source>
</evidence>
<feature type="domain" description="Intradiol ring-cleavage dioxygenases" evidence="2">
    <location>
        <begin position="162"/>
        <end position="241"/>
    </location>
</feature>
<feature type="compositionally biased region" description="Gly residues" evidence="1">
    <location>
        <begin position="343"/>
        <end position="365"/>
    </location>
</feature>
<dbReference type="AlphaFoldDB" id="A0A2A3YEW8"/>
<keyword evidence="3" id="KW-0223">Dioxygenase</keyword>
<dbReference type="Proteomes" id="UP000218598">
    <property type="component" value="Unassembled WGS sequence"/>
</dbReference>
<dbReference type="PANTHER" id="PTHR34315:SF1">
    <property type="entry name" value="INTRADIOL RING-CLEAVAGE DIOXYGENASES DOMAIN-CONTAINING PROTEIN-RELATED"/>
    <property type="match status" value="1"/>
</dbReference>
<proteinExistence type="predicted"/>
<protein>
    <submittedName>
        <fullName evidence="3">3,4-dioxygenase subunit beta</fullName>
    </submittedName>
</protein>
<dbReference type="SUPFAM" id="SSF49482">
    <property type="entry name" value="Aromatic compound dioxygenase"/>
    <property type="match status" value="1"/>
</dbReference>